<feature type="domain" description="DUF5643" evidence="3">
    <location>
        <begin position="218"/>
        <end position="332"/>
    </location>
</feature>
<evidence type="ECO:0000313" key="4">
    <source>
        <dbReference type="EMBL" id="CUP05011.1"/>
    </source>
</evidence>
<dbReference type="Pfam" id="PF18705">
    <property type="entry name" value="DUF5643"/>
    <property type="match status" value="1"/>
</dbReference>
<organism evidence="4 5">
    <name type="scientific">Clostridium disporicum</name>
    <dbReference type="NCBI Taxonomy" id="84024"/>
    <lineage>
        <taxon>Bacteria</taxon>
        <taxon>Bacillati</taxon>
        <taxon>Bacillota</taxon>
        <taxon>Clostridia</taxon>
        <taxon>Eubacteriales</taxon>
        <taxon>Clostridiaceae</taxon>
        <taxon>Clostridium</taxon>
    </lineage>
</organism>
<evidence type="ECO:0000259" key="3">
    <source>
        <dbReference type="Pfam" id="PF18705"/>
    </source>
</evidence>
<dbReference type="Gene3D" id="2.60.40.1630">
    <property type="entry name" value="bacillus anthracis domain"/>
    <property type="match status" value="1"/>
</dbReference>
<proteinExistence type="predicted"/>
<keyword evidence="1" id="KW-0812">Transmembrane</keyword>
<keyword evidence="1" id="KW-0472">Membrane</keyword>
<evidence type="ECO:0000259" key="2">
    <source>
        <dbReference type="Pfam" id="PF13786"/>
    </source>
</evidence>
<dbReference type="RefSeq" id="WP_055267720.1">
    <property type="nucleotide sequence ID" value="NZ_CABIXQ010000024.1"/>
</dbReference>
<dbReference type="OrthoDB" id="1695052at2"/>
<feature type="domain" description="DUF4179" evidence="2">
    <location>
        <begin position="33"/>
        <end position="123"/>
    </location>
</feature>
<name>A0A174K2E3_9CLOT</name>
<dbReference type="InterPro" id="IPR025436">
    <property type="entry name" value="DUF4179"/>
</dbReference>
<sequence length="335" mass="37422">MKDINIDDIKVSSKLDEVIKNAATEGYKDIKYKNTKRIRKSAIAATIAASFCIAIVGTVFSNEISATVKLAMFDIRNYLGINRNLDDYKTVVNSAISKEGVTVQLNEVILDKDEIIVSTTIKSDENLDNNGHISLHGNVYINGNRISSAAGGSSKQIDEYTEEVVLTYKLDKELQAGDLDIEIKYDSAYLYINDRENKVNGPWKFEFTANGDTLAANSKSIKIGNSFVLENGQKITLNEYRSNDIGQKIYYSIENKDKNNVYDLVLKGHDDLGSEVEFYSSYEEITSGVMKNQIEISSEAKILTLTPYAVAYPKESGKMSHDYKITGEEFTIIIK</sequence>
<evidence type="ECO:0000313" key="5">
    <source>
        <dbReference type="Proteomes" id="UP000095594"/>
    </source>
</evidence>
<feature type="transmembrane region" description="Helical" evidence="1">
    <location>
        <begin position="41"/>
        <end position="60"/>
    </location>
</feature>
<dbReference type="Pfam" id="PF13786">
    <property type="entry name" value="DUF4179"/>
    <property type="match status" value="1"/>
</dbReference>
<reference evidence="4 5" key="1">
    <citation type="submission" date="2015-09" db="EMBL/GenBank/DDBJ databases">
        <authorList>
            <consortium name="Pathogen Informatics"/>
        </authorList>
    </citation>
    <scope>NUCLEOTIDE SEQUENCE [LARGE SCALE GENOMIC DNA]</scope>
    <source>
        <strain evidence="4 5">2789STDY5834856</strain>
    </source>
</reference>
<protein>
    <recommendedName>
        <fullName evidence="6">DUF4179 domain-containing protein</fullName>
    </recommendedName>
</protein>
<dbReference type="InterPro" id="IPR040680">
    <property type="entry name" value="DUF5643"/>
</dbReference>
<dbReference type="EMBL" id="CYZX01000024">
    <property type="protein sequence ID" value="CUP05011.1"/>
    <property type="molecule type" value="Genomic_DNA"/>
</dbReference>
<evidence type="ECO:0000256" key="1">
    <source>
        <dbReference type="SAM" id="Phobius"/>
    </source>
</evidence>
<dbReference type="AlphaFoldDB" id="A0A174K2E3"/>
<dbReference type="Proteomes" id="UP000095594">
    <property type="component" value="Unassembled WGS sequence"/>
</dbReference>
<keyword evidence="1" id="KW-1133">Transmembrane helix</keyword>
<accession>A0A174K2E3</accession>
<evidence type="ECO:0008006" key="6">
    <source>
        <dbReference type="Google" id="ProtNLM"/>
    </source>
</evidence>
<gene>
    <name evidence="4" type="ORF">ERS852471_02880</name>
</gene>